<dbReference type="RefSeq" id="WP_229231309.1">
    <property type="nucleotide sequence ID" value="NZ_AP024525.1"/>
</dbReference>
<evidence type="ECO:0000313" key="3">
    <source>
        <dbReference type="Proteomes" id="UP001319861"/>
    </source>
</evidence>
<dbReference type="EMBL" id="AP024525">
    <property type="protein sequence ID" value="BCT74575.1"/>
    <property type="molecule type" value="Genomic_DNA"/>
</dbReference>
<reference evidence="2 3" key="1">
    <citation type="journal article" date="2021" name="J. Biosci. Bioeng.">
        <title>Identification and characterization of a chc gene cluster responsible for the aromatization pathway of cyclohexanecarboxylate degradation in Sinomonas cyclohexanicum ATCC 51369.</title>
        <authorList>
            <person name="Yamamoto T."/>
            <person name="Hasegawa Y."/>
            <person name="Lau P.C.K."/>
            <person name="Iwaki H."/>
        </authorList>
    </citation>
    <scope>NUCLEOTIDE SEQUENCE [LARGE SCALE GENOMIC DNA]</scope>
    <source>
        <strain evidence="2 3">ATCC 51369</strain>
    </source>
</reference>
<proteinExistence type="predicted"/>
<evidence type="ECO:0000313" key="2">
    <source>
        <dbReference type="EMBL" id="BCT74575.1"/>
    </source>
</evidence>
<keyword evidence="1" id="KW-0812">Transmembrane</keyword>
<keyword evidence="1" id="KW-0472">Membrane</keyword>
<sequence length="214" mass="22469">MNGTPRTLNRVLVFLFGLLVLAVGAILVLLATVPAMAAWWHTWAPSAAEAVGTVFEGSRVPGTRVSWLWLILTVAAVVVVLLMIWWVAQQGKGRRDLVASTGPNGGAGPGGEFVPGEAPGRISIAAAAVEQAMRAALAPRKDVLGTSVVAVEFEGRTALKVRLVARQGANPAAIAADAERLVCRLETVVGISVPVLVHITSGARSRFSRAERVR</sequence>
<evidence type="ECO:0008006" key="4">
    <source>
        <dbReference type="Google" id="ProtNLM"/>
    </source>
</evidence>
<keyword evidence="1" id="KW-1133">Transmembrane helix</keyword>
<protein>
    <recommendedName>
        <fullName evidence="4">Alkaline shock response membrane anchor protein AmaP</fullName>
    </recommendedName>
</protein>
<accession>A0ABN6FDW1</accession>
<organism evidence="2 3">
    <name type="scientific">Sinomonas cyclohexanicum</name>
    <name type="common">Corynebacterium cyclohexanicum</name>
    <dbReference type="NCBI Taxonomy" id="322009"/>
    <lineage>
        <taxon>Bacteria</taxon>
        <taxon>Bacillati</taxon>
        <taxon>Actinomycetota</taxon>
        <taxon>Actinomycetes</taxon>
        <taxon>Micrococcales</taxon>
        <taxon>Micrococcaceae</taxon>
        <taxon>Sinomonas</taxon>
    </lineage>
</organism>
<feature type="transmembrane region" description="Helical" evidence="1">
    <location>
        <begin position="12"/>
        <end position="40"/>
    </location>
</feature>
<gene>
    <name evidence="2" type="ORF">SCMU_04170</name>
</gene>
<name>A0ABN6FDW1_SINCY</name>
<feature type="transmembrane region" description="Helical" evidence="1">
    <location>
        <begin position="67"/>
        <end position="88"/>
    </location>
</feature>
<keyword evidence="3" id="KW-1185">Reference proteome</keyword>
<dbReference type="Proteomes" id="UP001319861">
    <property type="component" value="Chromosome"/>
</dbReference>
<evidence type="ECO:0000256" key="1">
    <source>
        <dbReference type="SAM" id="Phobius"/>
    </source>
</evidence>